<keyword evidence="3" id="KW-1185">Reference proteome</keyword>
<dbReference type="Proteomes" id="UP000762676">
    <property type="component" value="Unassembled WGS sequence"/>
</dbReference>
<organism evidence="2 3">
    <name type="scientific">Elysia marginata</name>
    <dbReference type="NCBI Taxonomy" id="1093978"/>
    <lineage>
        <taxon>Eukaryota</taxon>
        <taxon>Metazoa</taxon>
        <taxon>Spiralia</taxon>
        <taxon>Lophotrochozoa</taxon>
        <taxon>Mollusca</taxon>
        <taxon>Gastropoda</taxon>
        <taxon>Heterobranchia</taxon>
        <taxon>Euthyneura</taxon>
        <taxon>Panpulmonata</taxon>
        <taxon>Sacoglossa</taxon>
        <taxon>Placobranchoidea</taxon>
        <taxon>Plakobranchidae</taxon>
        <taxon>Elysia</taxon>
    </lineage>
</organism>
<dbReference type="AlphaFoldDB" id="A0AAV4GV08"/>
<sequence>MSGGVSLSCTVKGVLVALLLAQDLMCLAGRYEVCEQLSLLMSKYPYSNGAADRTIQATNMLKKAKGPHIALFNDQATPLPNDYEPFKYPDGTKA</sequence>
<keyword evidence="1" id="KW-0732">Signal</keyword>
<proteinExistence type="predicted"/>
<name>A0AAV4GV08_9GAST</name>
<evidence type="ECO:0000313" key="3">
    <source>
        <dbReference type="Proteomes" id="UP000762676"/>
    </source>
</evidence>
<evidence type="ECO:0008006" key="4">
    <source>
        <dbReference type="Google" id="ProtNLM"/>
    </source>
</evidence>
<dbReference type="EMBL" id="BMAT01001556">
    <property type="protein sequence ID" value="GFR88190.1"/>
    <property type="molecule type" value="Genomic_DNA"/>
</dbReference>
<feature type="chain" id="PRO_5043999838" description="Integrase catalytic domain-containing protein" evidence="1">
    <location>
        <begin position="22"/>
        <end position="94"/>
    </location>
</feature>
<reference evidence="2 3" key="1">
    <citation type="journal article" date="2021" name="Elife">
        <title>Chloroplast acquisition without the gene transfer in kleptoplastic sea slugs, Plakobranchus ocellatus.</title>
        <authorList>
            <person name="Maeda T."/>
            <person name="Takahashi S."/>
            <person name="Yoshida T."/>
            <person name="Shimamura S."/>
            <person name="Takaki Y."/>
            <person name="Nagai Y."/>
            <person name="Toyoda A."/>
            <person name="Suzuki Y."/>
            <person name="Arimoto A."/>
            <person name="Ishii H."/>
            <person name="Satoh N."/>
            <person name="Nishiyama T."/>
            <person name="Hasebe M."/>
            <person name="Maruyama T."/>
            <person name="Minagawa J."/>
            <person name="Obokata J."/>
            <person name="Shigenobu S."/>
        </authorList>
    </citation>
    <scope>NUCLEOTIDE SEQUENCE [LARGE SCALE GENOMIC DNA]</scope>
</reference>
<evidence type="ECO:0000256" key="1">
    <source>
        <dbReference type="SAM" id="SignalP"/>
    </source>
</evidence>
<evidence type="ECO:0000313" key="2">
    <source>
        <dbReference type="EMBL" id="GFR88190.1"/>
    </source>
</evidence>
<protein>
    <recommendedName>
        <fullName evidence="4">Integrase catalytic domain-containing protein</fullName>
    </recommendedName>
</protein>
<gene>
    <name evidence="2" type="ORF">ElyMa_000764400</name>
</gene>
<accession>A0AAV4GV08</accession>
<comment type="caution">
    <text evidence="2">The sequence shown here is derived from an EMBL/GenBank/DDBJ whole genome shotgun (WGS) entry which is preliminary data.</text>
</comment>
<feature type="signal peptide" evidence="1">
    <location>
        <begin position="1"/>
        <end position="21"/>
    </location>
</feature>